<keyword evidence="2" id="KW-1185">Reference proteome</keyword>
<reference evidence="2" key="1">
    <citation type="journal article" date="2022" name="Mol. Ecol. Resour.">
        <title>The genomes of chicory, endive, great burdock and yacon provide insights into Asteraceae palaeo-polyploidization history and plant inulin production.</title>
        <authorList>
            <person name="Fan W."/>
            <person name="Wang S."/>
            <person name="Wang H."/>
            <person name="Wang A."/>
            <person name="Jiang F."/>
            <person name="Liu H."/>
            <person name="Zhao H."/>
            <person name="Xu D."/>
            <person name="Zhang Y."/>
        </authorList>
    </citation>
    <scope>NUCLEOTIDE SEQUENCE [LARGE SCALE GENOMIC DNA]</scope>
    <source>
        <strain evidence="2">cv. Yunnan</strain>
    </source>
</reference>
<proteinExistence type="predicted"/>
<accession>A0ACB9EUJ6</accession>
<gene>
    <name evidence="1" type="ORF">L1987_53184</name>
</gene>
<sequence>MYPSLNNNGLKPQNSSSLLSNFYNDNIHSKAPQEHDHTPTSSSSFFVPSPIYIPLEDEAVYYEYLQQQFLYDDYNRNILAHEMNNNVESVMEECGNNNGDDDNHDFNTNVESHNDDTKKNQPSKGDRHRKINTPQGPRDRRIRLSLDVAKKLFELQALLGFDKASKAVDWLLTESKTAILDLFPDRSCSFMGVSNTASSTSECEVIYRTGDDQATTKNKAKSCSGNSKKQKDKMTRVREGADSHHPLAKETRVRARERARERTIEKHKHGVGQDSTFTPCLDQVMDQDINQGLGCWSIFQENQYQSIDQLNQMSPNFHLNQGFDGDDSSFLITGICTISYFC</sequence>
<dbReference type="EMBL" id="CM042034">
    <property type="protein sequence ID" value="KAI3762743.1"/>
    <property type="molecule type" value="Genomic_DNA"/>
</dbReference>
<dbReference type="Proteomes" id="UP001056120">
    <property type="component" value="Linkage Group LG17"/>
</dbReference>
<protein>
    <submittedName>
        <fullName evidence="1">Uncharacterized protein</fullName>
    </submittedName>
</protein>
<organism evidence="1 2">
    <name type="scientific">Smallanthus sonchifolius</name>
    <dbReference type="NCBI Taxonomy" id="185202"/>
    <lineage>
        <taxon>Eukaryota</taxon>
        <taxon>Viridiplantae</taxon>
        <taxon>Streptophyta</taxon>
        <taxon>Embryophyta</taxon>
        <taxon>Tracheophyta</taxon>
        <taxon>Spermatophyta</taxon>
        <taxon>Magnoliopsida</taxon>
        <taxon>eudicotyledons</taxon>
        <taxon>Gunneridae</taxon>
        <taxon>Pentapetalae</taxon>
        <taxon>asterids</taxon>
        <taxon>campanulids</taxon>
        <taxon>Asterales</taxon>
        <taxon>Asteraceae</taxon>
        <taxon>Asteroideae</taxon>
        <taxon>Heliantheae alliance</taxon>
        <taxon>Millerieae</taxon>
        <taxon>Smallanthus</taxon>
    </lineage>
</organism>
<name>A0ACB9EUJ6_9ASTR</name>
<evidence type="ECO:0000313" key="2">
    <source>
        <dbReference type="Proteomes" id="UP001056120"/>
    </source>
</evidence>
<reference evidence="1 2" key="2">
    <citation type="journal article" date="2022" name="Mol. Ecol. Resour.">
        <title>The genomes of chicory, endive, great burdock and yacon provide insights into Asteraceae paleo-polyploidization history and plant inulin production.</title>
        <authorList>
            <person name="Fan W."/>
            <person name="Wang S."/>
            <person name="Wang H."/>
            <person name="Wang A."/>
            <person name="Jiang F."/>
            <person name="Liu H."/>
            <person name="Zhao H."/>
            <person name="Xu D."/>
            <person name="Zhang Y."/>
        </authorList>
    </citation>
    <scope>NUCLEOTIDE SEQUENCE [LARGE SCALE GENOMIC DNA]</scope>
    <source>
        <strain evidence="2">cv. Yunnan</strain>
        <tissue evidence="1">Leaves</tissue>
    </source>
</reference>
<comment type="caution">
    <text evidence="1">The sequence shown here is derived from an EMBL/GenBank/DDBJ whole genome shotgun (WGS) entry which is preliminary data.</text>
</comment>
<evidence type="ECO:0000313" key="1">
    <source>
        <dbReference type="EMBL" id="KAI3762743.1"/>
    </source>
</evidence>